<evidence type="ECO:0000313" key="1">
    <source>
        <dbReference type="EMBL" id="EKE29380.1"/>
    </source>
</evidence>
<comment type="caution">
    <text evidence="1">The sequence shown here is derived from an EMBL/GenBank/DDBJ whole genome shotgun (WGS) entry which is preliminary data.</text>
</comment>
<protein>
    <submittedName>
        <fullName evidence="1">S23 ribosomal protein</fullName>
    </submittedName>
</protein>
<organism evidence="1">
    <name type="scientific">uncultured bacterium</name>
    <name type="common">gcode 4</name>
    <dbReference type="NCBI Taxonomy" id="1234023"/>
    <lineage>
        <taxon>Bacteria</taxon>
        <taxon>environmental samples</taxon>
    </lineage>
</organism>
<gene>
    <name evidence="1" type="ORF">ACD_2C00182G0005</name>
</gene>
<dbReference type="PANTHER" id="PTHR38471:SF2">
    <property type="entry name" value="FOUR HELIX BUNDLE PROTEIN"/>
    <property type="match status" value="1"/>
</dbReference>
<dbReference type="AlphaFoldDB" id="K2H0P2"/>
<dbReference type="InterPro" id="IPR036583">
    <property type="entry name" value="23S_rRNA_IVS_sf"/>
</dbReference>
<proteinExistence type="predicted"/>
<sequence length="115" mass="13624">MKIEKFEDLTFWKEAQDLVSDISGIFEKVKDAAFKNELYKPLLGISSNIASGFERKWNNEFKQLLYIAKGCNWEFRSLICIWKSLDYISSEDFDKLYERSSNISRMIWGFLKSIK</sequence>
<dbReference type="SUPFAM" id="SSF158446">
    <property type="entry name" value="IVS-encoded protein-like"/>
    <property type="match status" value="1"/>
</dbReference>
<dbReference type="NCBIfam" id="TIGR02436">
    <property type="entry name" value="four helix bundle protein"/>
    <property type="match status" value="1"/>
</dbReference>
<accession>K2H0P2</accession>
<dbReference type="EMBL" id="AMFJ01000182">
    <property type="protein sequence ID" value="EKE29380.1"/>
    <property type="molecule type" value="Genomic_DNA"/>
</dbReference>
<name>K2H0P2_9BACT</name>
<reference evidence="1" key="1">
    <citation type="journal article" date="2012" name="Science">
        <title>Fermentation, hydrogen, and sulfur metabolism in multiple uncultivated bacterial phyla.</title>
        <authorList>
            <person name="Wrighton K.C."/>
            <person name="Thomas B.C."/>
            <person name="Sharon I."/>
            <person name="Miller C.S."/>
            <person name="Castelle C.J."/>
            <person name="VerBerkmoes N.C."/>
            <person name="Wilkins M.J."/>
            <person name="Hettich R.L."/>
            <person name="Lipton M.S."/>
            <person name="Williams K.H."/>
            <person name="Long P.E."/>
            <person name="Banfield J.F."/>
        </authorList>
    </citation>
    <scope>NUCLEOTIDE SEQUENCE [LARGE SCALE GENOMIC DNA]</scope>
</reference>
<keyword evidence="1" id="KW-0687">Ribonucleoprotein</keyword>
<dbReference type="Pfam" id="PF05635">
    <property type="entry name" value="23S_rRNA_IVP"/>
    <property type="match status" value="1"/>
</dbReference>
<dbReference type="GO" id="GO:0005840">
    <property type="term" value="C:ribosome"/>
    <property type="evidence" value="ECO:0007669"/>
    <property type="project" value="UniProtKB-KW"/>
</dbReference>
<keyword evidence="1" id="KW-0689">Ribosomal protein</keyword>
<dbReference type="PANTHER" id="PTHR38471">
    <property type="entry name" value="FOUR HELIX BUNDLE PROTEIN"/>
    <property type="match status" value="1"/>
</dbReference>
<dbReference type="InterPro" id="IPR012657">
    <property type="entry name" value="23S_rRNA-intervening_sequence"/>
</dbReference>
<dbReference type="Gene3D" id="1.20.1440.60">
    <property type="entry name" value="23S rRNA-intervening sequence"/>
    <property type="match status" value="1"/>
</dbReference>